<comment type="function">
    <text evidence="6">Also exhibits azoreductase activity. Catalyzes the reductive cleavage of the azo bond in aromatic azo compounds to the corresponding amines.</text>
</comment>
<evidence type="ECO:0000256" key="6">
    <source>
        <dbReference type="HAMAP-Rule" id="MF_01216"/>
    </source>
</evidence>
<keyword evidence="4 6" id="KW-0520">NAD</keyword>
<proteinExistence type="inferred from homology"/>
<comment type="catalytic activity">
    <reaction evidence="5">
        <text>N,N-dimethyl-1,4-phenylenediamine + anthranilate + 2 NAD(+) = 2-(4-dimethylaminophenyl)diazenylbenzoate + 2 NADH + 2 H(+)</text>
        <dbReference type="Rhea" id="RHEA:55872"/>
        <dbReference type="ChEBI" id="CHEBI:15378"/>
        <dbReference type="ChEBI" id="CHEBI:15783"/>
        <dbReference type="ChEBI" id="CHEBI:16567"/>
        <dbReference type="ChEBI" id="CHEBI:57540"/>
        <dbReference type="ChEBI" id="CHEBI:57945"/>
        <dbReference type="ChEBI" id="CHEBI:71579"/>
        <dbReference type="EC" id="1.7.1.17"/>
    </reaction>
    <physiologicalReaction direction="right-to-left" evidence="5">
        <dbReference type="Rhea" id="RHEA:55874"/>
    </physiologicalReaction>
</comment>
<comment type="catalytic activity">
    <reaction evidence="6">
        <text>2 a quinone + NADH + H(+) = 2 a 1,4-benzosemiquinone + NAD(+)</text>
        <dbReference type="Rhea" id="RHEA:65952"/>
        <dbReference type="ChEBI" id="CHEBI:15378"/>
        <dbReference type="ChEBI" id="CHEBI:57540"/>
        <dbReference type="ChEBI" id="CHEBI:57945"/>
        <dbReference type="ChEBI" id="CHEBI:132124"/>
        <dbReference type="ChEBI" id="CHEBI:134225"/>
    </reaction>
</comment>
<dbReference type="HOGENOM" id="CLU_088964_0_0_6"/>
<name>N6WX94_9GAMM</name>
<evidence type="ECO:0000259" key="7">
    <source>
        <dbReference type="Pfam" id="PF02525"/>
    </source>
</evidence>
<dbReference type="Gene3D" id="3.40.50.360">
    <property type="match status" value="1"/>
</dbReference>
<dbReference type="OrthoDB" id="9787136at2"/>
<comment type="caution">
    <text evidence="6">Lacks conserved residue(s) required for the propagation of feature annotation.</text>
</comment>
<dbReference type="InterPro" id="IPR029039">
    <property type="entry name" value="Flavoprotein-like_sf"/>
</dbReference>
<dbReference type="InterPro" id="IPR050104">
    <property type="entry name" value="FMN-dep_NADH:Q_OxRdtase_AzoR1"/>
</dbReference>
<organism evidence="8 9">
    <name type="scientific">Marinobacter nanhaiticus D15-8W</name>
    <dbReference type="NCBI Taxonomy" id="626887"/>
    <lineage>
        <taxon>Bacteria</taxon>
        <taxon>Pseudomonadati</taxon>
        <taxon>Pseudomonadota</taxon>
        <taxon>Gammaproteobacteria</taxon>
        <taxon>Pseudomonadales</taxon>
        <taxon>Marinobacteraceae</taxon>
        <taxon>Marinobacter</taxon>
    </lineage>
</organism>
<evidence type="ECO:0000256" key="2">
    <source>
        <dbReference type="ARBA" id="ARBA00022643"/>
    </source>
</evidence>
<feature type="domain" description="Flavodoxin-like fold" evidence="7">
    <location>
        <begin position="3"/>
        <end position="196"/>
    </location>
</feature>
<comment type="subunit">
    <text evidence="6">Homodimer.</text>
</comment>
<reference evidence="8 9" key="1">
    <citation type="journal article" date="2013" name="Genome Announc.">
        <title>Genome Sequence of the Polycyclic Aromatic Hydrocarbon-Degrading Bacterium Strain Marinobacter nanhaiticus D15-8WT.</title>
        <authorList>
            <person name="Cui Z."/>
            <person name="Gao W."/>
            <person name="Li Q."/>
            <person name="Xu G."/>
            <person name="Zheng L."/>
        </authorList>
    </citation>
    <scope>NUCLEOTIDE SEQUENCE [LARGE SCALE GENOMIC DNA]</scope>
    <source>
        <strain evidence="8 9">D15-8W</strain>
    </source>
</reference>
<evidence type="ECO:0000256" key="5">
    <source>
        <dbReference type="ARBA" id="ARBA00048542"/>
    </source>
</evidence>
<feature type="binding site" evidence="6">
    <location>
        <begin position="96"/>
        <end position="99"/>
    </location>
    <ligand>
        <name>FMN</name>
        <dbReference type="ChEBI" id="CHEBI:58210"/>
    </ligand>
</feature>
<dbReference type="GO" id="GO:0010181">
    <property type="term" value="F:FMN binding"/>
    <property type="evidence" value="ECO:0007669"/>
    <property type="project" value="UniProtKB-UniRule"/>
</dbReference>
<keyword evidence="9" id="KW-1185">Reference proteome</keyword>
<dbReference type="SUPFAM" id="SSF52218">
    <property type="entry name" value="Flavoproteins"/>
    <property type="match status" value="1"/>
</dbReference>
<feature type="binding site" evidence="6">
    <location>
        <position position="10"/>
    </location>
    <ligand>
        <name>FMN</name>
        <dbReference type="ChEBI" id="CHEBI:58210"/>
    </ligand>
</feature>
<comment type="similarity">
    <text evidence="6">Belongs to the azoreductase type 1 family.</text>
</comment>
<dbReference type="InterPro" id="IPR023048">
    <property type="entry name" value="NADH:quinone_OxRdtase_FMN_depd"/>
</dbReference>
<dbReference type="HAMAP" id="MF_01216">
    <property type="entry name" value="Azoreductase_type1"/>
    <property type="match status" value="1"/>
</dbReference>
<dbReference type="STRING" id="626887.J057_10001"/>
<dbReference type="PATRIC" id="fig|626887.3.peg.2008"/>
<dbReference type="GO" id="GO:0016652">
    <property type="term" value="F:oxidoreductase activity, acting on NAD(P)H as acceptor"/>
    <property type="evidence" value="ECO:0007669"/>
    <property type="project" value="UniProtKB-UniRule"/>
</dbReference>
<accession>N6WX94</accession>
<evidence type="ECO:0000313" key="9">
    <source>
        <dbReference type="Proteomes" id="UP000013165"/>
    </source>
</evidence>
<evidence type="ECO:0000256" key="3">
    <source>
        <dbReference type="ARBA" id="ARBA00023002"/>
    </source>
</evidence>
<dbReference type="Proteomes" id="UP000013165">
    <property type="component" value="Unassembled WGS sequence"/>
</dbReference>
<gene>
    <name evidence="6" type="primary">azoR</name>
    <name evidence="8" type="ORF">J057_10001</name>
</gene>
<keyword evidence="2 6" id="KW-0288">FMN</keyword>
<dbReference type="PANTHER" id="PTHR43741">
    <property type="entry name" value="FMN-DEPENDENT NADH-AZOREDUCTASE 1"/>
    <property type="match status" value="1"/>
</dbReference>
<dbReference type="PANTHER" id="PTHR43741:SF2">
    <property type="entry name" value="FMN-DEPENDENT NADH:QUINONE OXIDOREDUCTASE"/>
    <property type="match status" value="1"/>
</dbReference>
<protein>
    <recommendedName>
        <fullName evidence="6">FMN dependent NADH:quinone oxidoreductase</fullName>
        <ecNumber evidence="6">1.6.5.-</ecNumber>
    </recommendedName>
    <alternativeName>
        <fullName evidence="6">Azo-dye reductase</fullName>
    </alternativeName>
    <alternativeName>
        <fullName evidence="6">FMN-dependent NADH-azo compound oxidoreductase</fullName>
    </alternativeName>
    <alternativeName>
        <fullName evidence="6">FMN-dependent NADH-azoreductase</fullName>
        <ecNumber evidence="6">1.7.1.17</ecNumber>
    </alternativeName>
</protein>
<evidence type="ECO:0000256" key="4">
    <source>
        <dbReference type="ARBA" id="ARBA00023027"/>
    </source>
</evidence>
<keyword evidence="3 6" id="KW-0560">Oxidoreductase</keyword>
<dbReference type="GO" id="GO:0016655">
    <property type="term" value="F:oxidoreductase activity, acting on NAD(P)H, quinone or similar compound as acceptor"/>
    <property type="evidence" value="ECO:0007669"/>
    <property type="project" value="InterPro"/>
</dbReference>
<dbReference type="EC" id="1.7.1.17" evidence="6"/>
<dbReference type="EC" id="1.6.5.-" evidence="6"/>
<dbReference type="AlphaFoldDB" id="N6WX94"/>
<dbReference type="Pfam" id="PF02525">
    <property type="entry name" value="Flavodoxin_2"/>
    <property type="match status" value="1"/>
</dbReference>
<comment type="caution">
    <text evidence="8">The sequence shown here is derived from an EMBL/GenBank/DDBJ whole genome shotgun (WGS) entry which is preliminary data.</text>
</comment>
<dbReference type="eggNOG" id="COG1182">
    <property type="taxonomic scope" value="Bacteria"/>
</dbReference>
<keyword evidence="1 6" id="KW-0285">Flavoprotein</keyword>
<evidence type="ECO:0000256" key="1">
    <source>
        <dbReference type="ARBA" id="ARBA00022630"/>
    </source>
</evidence>
<dbReference type="EMBL" id="APLQ01000011">
    <property type="protein sequence ID" value="ENO15677.1"/>
    <property type="molecule type" value="Genomic_DNA"/>
</dbReference>
<dbReference type="GO" id="GO:0009055">
    <property type="term" value="F:electron transfer activity"/>
    <property type="evidence" value="ECO:0007669"/>
    <property type="project" value="UniProtKB-UniRule"/>
</dbReference>
<comment type="cofactor">
    <cofactor evidence="6">
        <name>FMN</name>
        <dbReference type="ChEBI" id="CHEBI:58210"/>
    </cofactor>
    <text evidence="6">Binds 1 FMN per subunit.</text>
</comment>
<evidence type="ECO:0000313" key="8">
    <source>
        <dbReference type="EMBL" id="ENO15677.1"/>
    </source>
</evidence>
<comment type="function">
    <text evidence="6">Quinone reductase that provides resistance to thiol-specific stress caused by electrophilic quinones.</text>
</comment>
<dbReference type="InterPro" id="IPR003680">
    <property type="entry name" value="Flavodoxin_fold"/>
</dbReference>
<sequence>MTNILVITASIFGQDGQSSQLVKRMLDQLHQAHGDVNVVTRDLASDPVPHLDAARFSAFLTSSEERDDEQKRVIAYSDSLIQEIQNADVIVLGVPMYNFGIPSALKAYFDHIARAGVTFRYTENGPVGLLEDRPVYVLAARGGIYAGTPNDSQTPYIRSFLGFIGLKDVHFVYAEGLNMGEDKKTSSLEEAGKNIETLTA</sequence>
<dbReference type="RefSeq" id="WP_004579973.1">
    <property type="nucleotide sequence ID" value="NZ_AP028878.1"/>
</dbReference>